<evidence type="ECO:0008006" key="5">
    <source>
        <dbReference type="Google" id="ProtNLM"/>
    </source>
</evidence>
<dbReference type="Proteomes" id="UP000231655">
    <property type="component" value="Unassembled WGS sequence"/>
</dbReference>
<name>A0A285IFT4_9RHOB</name>
<proteinExistence type="predicted"/>
<evidence type="ECO:0000313" key="4">
    <source>
        <dbReference type="Proteomes" id="UP000231702"/>
    </source>
</evidence>
<protein>
    <recommendedName>
        <fullName evidence="5">Sulfotransferase family protein</fullName>
    </recommendedName>
</protein>
<dbReference type="AlphaFoldDB" id="A0A285IFT4"/>
<dbReference type="RefSeq" id="WP_097144830.1">
    <property type="nucleotide sequence ID" value="NZ_OBEA01000002.1"/>
</dbReference>
<gene>
    <name evidence="1" type="ORF">CVM39_11620</name>
    <name evidence="2" type="ORF">SAMN06297129_1043</name>
</gene>
<dbReference type="EMBL" id="OBEA01000002">
    <property type="protein sequence ID" value="SNY46834.1"/>
    <property type="molecule type" value="Genomic_DNA"/>
</dbReference>
<organism evidence="2 3">
    <name type="scientific">Pseudooceanicola antarcticus</name>
    <dbReference type="NCBI Taxonomy" id="1247613"/>
    <lineage>
        <taxon>Bacteria</taxon>
        <taxon>Pseudomonadati</taxon>
        <taxon>Pseudomonadota</taxon>
        <taxon>Alphaproteobacteria</taxon>
        <taxon>Rhodobacterales</taxon>
        <taxon>Paracoccaceae</taxon>
        <taxon>Pseudooceanicola</taxon>
    </lineage>
</organism>
<dbReference type="EMBL" id="PGTD01000016">
    <property type="protein sequence ID" value="PJE29082.1"/>
    <property type="molecule type" value="Genomic_DNA"/>
</dbReference>
<evidence type="ECO:0000313" key="1">
    <source>
        <dbReference type="EMBL" id="PJE29082.1"/>
    </source>
</evidence>
<dbReference type="InterPro" id="IPR027417">
    <property type="entry name" value="P-loop_NTPase"/>
</dbReference>
<dbReference type="Proteomes" id="UP000231702">
    <property type="component" value="Unassembled WGS sequence"/>
</dbReference>
<accession>A0A285IFT4</accession>
<sequence>MAGAHKPRALPRLILHAGFHKTGTSSVQEMLDAAREVLSPQLRILLKRDMEALTAATRDHGGAPSPESLGRVETEAARLFDRLDPADPRPLLISSEDLSGLIPGRLGRRGYPEAPALLTALLHGLARSWGALPEVTLYLSTRAPEAWVRSCHHHHLRVARMRDDAASYAAAQGDATDLRAMARRIARALPEVTLATRALEETSDLPHGPLTPLLDLAGVPGEIRDRIPALPPANASLRGLADQFLALNRSELDREALKEAKKALIRKARQG</sequence>
<dbReference type="SUPFAM" id="SSF52540">
    <property type="entry name" value="P-loop containing nucleoside triphosphate hydrolases"/>
    <property type="match status" value="1"/>
</dbReference>
<reference evidence="2 3" key="1">
    <citation type="submission" date="2017-09" db="EMBL/GenBank/DDBJ databases">
        <authorList>
            <person name="Ehlers B."/>
            <person name="Leendertz F.H."/>
        </authorList>
    </citation>
    <scope>NUCLEOTIDE SEQUENCE [LARGE SCALE GENOMIC DNA]</scope>
    <source>
        <strain evidence="2 3">CGMCC 1.12662</strain>
    </source>
</reference>
<keyword evidence="4" id="KW-1185">Reference proteome</keyword>
<reference evidence="1 4" key="2">
    <citation type="journal article" date="2018" name="Int. J. Syst. Evol. Microbiol.">
        <title>Pseudooceanicola lipolyticus sp. nov., a marine alphaproteobacterium, reclassification of Oceanicola flagellatus as Pseudooceanicola flagellatus comb. nov. and emended description of the genus Pseudooceanicola.</title>
        <authorList>
            <person name="Huang M.-M."/>
            <person name="Guo L.-L."/>
            <person name="Wu Y.-H."/>
            <person name="Lai Q.-L."/>
            <person name="Shao Z.-Z."/>
            <person name="Wang C.-S."/>
            <person name="Wu M."/>
            <person name="Xu X.-W."/>
        </authorList>
    </citation>
    <scope>NUCLEOTIDE SEQUENCE [LARGE SCALE GENOMIC DNA]</scope>
    <source>
        <strain evidence="1 4">Ar-45</strain>
    </source>
</reference>
<evidence type="ECO:0000313" key="3">
    <source>
        <dbReference type="Proteomes" id="UP000231655"/>
    </source>
</evidence>
<evidence type="ECO:0000313" key="2">
    <source>
        <dbReference type="EMBL" id="SNY46834.1"/>
    </source>
</evidence>
<dbReference type="OrthoDB" id="7705857at2"/>